<dbReference type="GO" id="GO:0005737">
    <property type="term" value="C:cytoplasm"/>
    <property type="evidence" value="ECO:0007669"/>
    <property type="project" value="TreeGrafter"/>
</dbReference>
<dbReference type="InterPro" id="IPR011989">
    <property type="entry name" value="ARM-like"/>
</dbReference>
<dbReference type="PANTHER" id="PTHR16216:SF2">
    <property type="entry name" value="DYNEIN AXONEMAL ASSEMBLY FACTOR 5"/>
    <property type="match status" value="1"/>
</dbReference>
<dbReference type="GO" id="GO:0036158">
    <property type="term" value="P:outer dynein arm assembly"/>
    <property type="evidence" value="ECO:0007669"/>
    <property type="project" value="TreeGrafter"/>
</dbReference>
<dbReference type="GO" id="GO:0036159">
    <property type="term" value="P:inner dynein arm assembly"/>
    <property type="evidence" value="ECO:0007669"/>
    <property type="project" value="TreeGrafter"/>
</dbReference>
<dbReference type="InterPro" id="IPR016024">
    <property type="entry name" value="ARM-type_fold"/>
</dbReference>
<accession>A0A8B8CXC8</accession>
<dbReference type="PANTHER" id="PTHR16216">
    <property type="entry name" value="DYNEIN ASSEMBLY FACTOR 5, AXONEMAL"/>
    <property type="match status" value="1"/>
</dbReference>
<protein>
    <submittedName>
        <fullName evidence="4">Dynein assembly factor 5, axonemal-like</fullName>
    </submittedName>
</protein>
<evidence type="ECO:0000313" key="4">
    <source>
        <dbReference type="RefSeq" id="XP_022319894.1"/>
    </source>
</evidence>
<dbReference type="OrthoDB" id="413572at2759"/>
<sequence>MIHTFRNRGVAINNMASVDQNSNAVLQGIARHINCLGEENRNTRKKALEGIKKDTLQRKPTLEATELQLVFSEIAKPLLKIFSDPVEKCRELSISIFREFMEKAERPDDCLPYVMPVLVQRLGQQEVTEPSEEIRLMLAEFLTQIVEFSGKKLSVYLDDLVRILQRTILDPFPDVKKESCRCTSKVAKAIPEYFHMQSESLVSPLLMSITHQHAKVRTLVVETIGDVLQYGSSKCMEKVVPHLAQRLFDDSPAVRKAVVKIVGNWLLDLPDRYSFHYKLIPLLLTGLADTQPEIAELADTLWYDTGLKYEKENEQELKDKLDFSKEKPAHYPPNVERPNLGCRVLMMRHLSKILPALMKDVTDWVVNTRLKSAALLYFLLLNAEDYVTQHMAVLTAGMYRACVDEEAQVVKDVQRATELVGYFVSPEVWCKMILANVKSMQSFSPVMILASVIKGSERSVLKPYLPQIVLTLNDTDICFTTQVQMQAQLLNCTAAILSVCEEDCVVISQQLFNLLITVLSQNQEAQGQVEELLDRLYKVQVLESRQELFCRHTKPLIDQLKATAAMWSVHSTERLVFDTLLIECGPVVGDLLDDVVPILVTNLDTDKDPELRLKFFSLLSRLVMSAGSTLDSCHKFGEFAVTVVKDIIIPNCVWKAGRVAGAIRTTATSCVWALLQSGVLNKEKLFPVVEDLLTQMITTMDDDNKSTRLICCRVMTRLFDLVGVELGQDRLHNMYPDLLKRLDDSSDEVRITVSKTFLAYFDCFMNGYDVSLYRAHLEAIYKGLLIHLDDSEPKIQEAILEVLKKAGALSPTMLLHEVEEVKHKHRSSGYCNKLMEHLRGLL</sequence>
<dbReference type="GO" id="GO:0045505">
    <property type="term" value="F:dynein intermediate chain binding"/>
    <property type="evidence" value="ECO:0007669"/>
    <property type="project" value="TreeGrafter"/>
</dbReference>
<dbReference type="InterPro" id="IPR056497">
    <property type="entry name" value="HEAT_DAAF5"/>
</dbReference>
<feature type="domain" description="Dynein axonemal assembly factor 5 HEAT-repeat" evidence="1">
    <location>
        <begin position="330"/>
        <end position="520"/>
    </location>
</feature>
<dbReference type="Pfam" id="PF25757">
    <property type="entry name" value="TPR_DNAAF5"/>
    <property type="match status" value="1"/>
</dbReference>
<evidence type="ECO:0000259" key="1">
    <source>
        <dbReference type="Pfam" id="PF24573"/>
    </source>
</evidence>
<reference evidence="4" key="1">
    <citation type="submission" date="2025-08" db="UniProtKB">
        <authorList>
            <consortium name="RefSeq"/>
        </authorList>
    </citation>
    <scope>IDENTIFICATION</scope>
    <source>
        <tissue evidence="4">Whole sample</tissue>
    </source>
</reference>
<dbReference type="FunFam" id="1.25.10.10:FF:000746">
    <property type="entry name" value="Dynein assembly factor 5, axonemal"/>
    <property type="match status" value="1"/>
</dbReference>
<dbReference type="Gene3D" id="1.25.10.10">
    <property type="entry name" value="Leucine-rich Repeat Variant"/>
    <property type="match status" value="3"/>
</dbReference>
<dbReference type="GeneID" id="111122403"/>
<name>A0A8B8CXC8_CRAVI</name>
<gene>
    <name evidence="4" type="primary">LOC111122403</name>
</gene>
<dbReference type="KEGG" id="cvn:111122403"/>
<dbReference type="SUPFAM" id="SSF48371">
    <property type="entry name" value="ARM repeat"/>
    <property type="match status" value="1"/>
</dbReference>
<dbReference type="InterPro" id="IPR052623">
    <property type="entry name" value="DAAF5"/>
</dbReference>
<dbReference type="AlphaFoldDB" id="A0A8B8CXC8"/>
<evidence type="ECO:0000259" key="2">
    <source>
        <dbReference type="Pfam" id="PF25757"/>
    </source>
</evidence>
<dbReference type="Proteomes" id="UP000694844">
    <property type="component" value="Chromosome 2"/>
</dbReference>
<feature type="domain" description="Dynein axonemal assembly factor 5 TPR repeats" evidence="2">
    <location>
        <begin position="35"/>
        <end position="320"/>
    </location>
</feature>
<organism evidence="3 4">
    <name type="scientific">Crassostrea virginica</name>
    <name type="common">Eastern oyster</name>
    <dbReference type="NCBI Taxonomy" id="6565"/>
    <lineage>
        <taxon>Eukaryota</taxon>
        <taxon>Metazoa</taxon>
        <taxon>Spiralia</taxon>
        <taxon>Lophotrochozoa</taxon>
        <taxon>Mollusca</taxon>
        <taxon>Bivalvia</taxon>
        <taxon>Autobranchia</taxon>
        <taxon>Pteriomorphia</taxon>
        <taxon>Ostreida</taxon>
        <taxon>Ostreoidea</taxon>
        <taxon>Ostreidae</taxon>
        <taxon>Crassostrea</taxon>
    </lineage>
</organism>
<dbReference type="GO" id="GO:0003341">
    <property type="term" value="P:cilium movement"/>
    <property type="evidence" value="ECO:0007669"/>
    <property type="project" value="TreeGrafter"/>
</dbReference>
<dbReference type="InterPro" id="IPR057978">
    <property type="entry name" value="TPR_DAAF5"/>
</dbReference>
<proteinExistence type="predicted"/>
<dbReference type="RefSeq" id="XP_022319894.1">
    <property type="nucleotide sequence ID" value="XM_022464186.1"/>
</dbReference>
<evidence type="ECO:0000313" key="3">
    <source>
        <dbReference type="Proteomes" id="UP000694844"/>
    </source>
</evidence>
<dbReference type="Pfam" id="PF24573">
    <property type="entry name" value="HEAT_DAAF5"/>
    <property type="match status" value="1"/>
</dbReference>
<keyword evidence="3" id="KW-1185">Reference proteome</keyword>